<dbReference type="EMBL" id="JACHGI010000002">
    <property type="protein sequence ID" value="MBB6465602.1"/>
    <property type="molecule type" value="Genomic_DNA"/>
</dbReference>
<dbReference type="GO" id="GO:0008860">
    <property type="term" value="F:ferredoxin-NAD+ reductase activity"/>
    <property type="evidence" value="ECO:0007669"/>
    <property type="project" value="UniProtKB-EC"/>
</dbReference>
<keyword evidence="2" id="KW-0285">Flavoprotein</keyword>
<evidence type="ECO:0000313" key="7">
    <source>
        <dbReference type="EMBL" id="MBB6465602.1"/>
    </source>
</evidence>
<dbReference type="Gene3D" id="3.50.50.60">
    <property type="entry name" value="FAD/NAD(P)-binding domain"/>
    <property type="match status" value="2"/>
</dbReference>
<keyword evidence="7" id="KW-0223">Dioxygenase</keyword>
<evidence type="ECO:0000313" key="8">
    <source>
        <dbReference type="Proteomes" id="UP000532373"/>
    </source>
</evidence>
<dbReference type="SUPFAM" id="SSF55424">
    <property type="entry name" value="FAD/NAD-linked reductases, dimerisation (C-terminal) domain"/>
    <property type="match status" value="1"/>
</dbReference>
<dbReference type="Proteomes" id="UP000532373">
    <property type="component" value="Unassembled WGS sequence"/>
</dbReference>
<dbReference type="Gene3D" id="3.30.390.30">
    <property type="match status" value="1"/>
</dbReference>
<dbReference type="InterPro" id="IPR016156">
    <property type="entry name" value="FAD/NAD-linked_Rdtase_dimer_sf"/>
</dbReference>
<dbReference type="GO" id="GO:0016651">
    <property type="term" value="F:oxidoreductase activity, acting on NAD(P)H"/>
    <property type="evidence" value="ECO:0007669"/>
    <property type="project" value="TreeGrafter"/>
</dbReference>
<dbReference type="SUPFAM" id="SSF51905">
    <property type="entry name" value="FAD/NAD(P)-binding domain"/>
    <property type="match status" value="2"/>
</dbReference>
<comment type="caution">
    <text evidence="7">The sequence shown here is derived from an EMBL/GenBank/DDBJ whole genome shotgun (WGS) entry which is preliminary data.</text>
</comment>
<dbReference type="AlphaFoldDB" id="A0A8E1WBY3"/>
<dbReference type="InterPro" id="IPR036188">
    <property type="entry name" value="FAD/NAD-bd_sf"/>
</dbReference>
<gene>
    <name evidence="7" type="ORF">HNQ96_001460</name>
</gene>
<feature type="domain" description="FAD/NAD(P)-binding" evidence="5">
    <location>
        <begin position="4"/>
        <end position="301"/>
    </location>
</feature>
<evidence type="ECO:0000256" key="3">
    <source>
        <dbReference type="ARBA" id="ARBA00022827"/>
    </source>
</evidence>
<dbReference type="RefSeq" id="WP_184768105.1">
    <property type="nucleotide sequence ID" value="NZ_JACHGI010000002.1"/>
</dbReference>
<evidence type="ECO:0000256" key="2">
    <source>
        <dbReference type="ARBA" id="ARBA00022630"/>
    </source>
</evidence>
<feature type="domain" description="Reductase C-terminal" evidence="6">
    <location>
        <begin position="321"/>
        <end position="390"/>
    </location>
</feature>
<evidence type="ECO:0000259" key="6">
    <source>
        <dbReference type="Pfam" id="PF14759"/>
    </source>
</evidence>
<reference evidence="7 8" key="1">
    <citation type="submission" date="2020-08" db="EMBL/GenBank/DDBJ databases">
        <title>Genomic Encyclopedia of Type Strains, Phase IV (KMG-IV): sequencing the most valuable type-strain genomes for metagenomic binning, comparative biology and taxonomic classification.</title>
        <authorList>
            <person name="Goeker M."/>
        </authorList>
    </citation>
    <scope>NUCLEOTIDE SEQUENCE [LARGE SCALE GENOMIC DNA]</scope>
    <source>
        <strain evidence="7 8">DSM 17454</strain>
    </source>
</reference>
<evidence type="ECO:0000259" key="5">
    <source>
        <dbReference type="Pfam" id="PF07992"/>
    </source>
</evidence>
<proteinExistence type="predicted"/>
<protein>
    <submittedName>
        <fullName evidence="7">3-phenylpropionate/trans-cinnamate dioxygenase ferredoxin reductase subunit</fullName>
        <ecNumber evidence="7">1.18.1.3</ecNumber>
    </submittedName>
</protein>
<name>A0A8E1WBY3_9HYPH</name>
<dbReference type="GO" id="GO:0051213">
    <property type="term" value="F:dioxygenase activity"/>
    <property type="evidence" value="ECO:0007669"/>
    <property type="project" value="UniProtKB-KW"/>
</dbReference>
<evidence type="ECO:0000256" key="4">
    <source>
        <dbReference type="ARBA" id="ARBA00023002"/>
    </source>
</evidence>
<dbReference type="EC" id="1.18.1.3" evidence="7"/>
<dbReference type="GO" id="GO:0005737">
    <property type="term" value="C:cytoplasm"/>
    <property type="evidence" value="ECO:0007669"/>
    <property type="project" value="TreeGrafter"/>
</dbReference>
<keyword evidence="3" id="KW-0274">FAD</keyword>
<accession>A0A8E1WBY3</accession>
<dbReference type="PANTHER" id="PTHR43557:SF2">
    <property type="entry name" value="RIESKE DOMAIN-CONTAINING PROTEIN-RELATED"/>
    <property type="match status" value="1"/>
</dbReference>
<keyword evidence="4 7" id="KW-0560">Oxidoreductase</keyword>
<sequence length="399" mass="41331">MIERVLIVGAGQAGAEMALALRQQQFEGAIAMIGGEDHLPYARPPLSKDFLVEALPADRLPFRSSQAYQKAGVDLILGQTAEALDVDAKTLRVSNGEAVRYDVCVLATGAGARRLVIPGSDLANIVVLRSVGDSLALRSGIAAGKRLVVIGAGYLGLEVAASARKSGADVVVIETQSRILARSTSKTTAEALAARHAEAGVRLVLSTAVAEFLGEAGAVSGVRLVDGSEIAADFVLVAVGSYAELGLAQAAGIACANGILVDENCRTSAPAVFAIGDCAAWDRGDGAGPQRLESVQSAVQGARRAAAVITGTTVPAAKPPYFWSNQFEFKLQIVGAAPAGVPTRDVLVGEEPGSFAVYRFDGEILLAVEAMNSPRHFVAAQKIVGNRYKLEGDGETVCH</sequence>
<dbReference type="PRINTS" id="PR00411">
    <property type="entry name" value="PNDRDTASEI"/>
</dbReference>
<comment type="cofactor">
    <cofactor evidence="1">
        <name>FAD</name>
        <dbReference type="ChEBI" id="CHEBI:57692"/>
    </cofactor>
</comment>
<organism evidence="7 8">
    <name type="scientific">Aminobacter carboxidus</name>
    <dbReference type="NCBI Taxonomy" id="376165"/>
    <lineage>
        <taxon>Bacteria</taxon>
        <taxon>Pseudomonadati</taxon>
        <taxon>Pseudomonadota</taxon>
        <taxon>Alphaproteobacteria</taxon>
        <taxon>Hyphomicrobiales</taxon>
        <taxon>Phyllobacteriaceae</taxon>
        <taxon>Aminobacter</taxon>
    </lineage>
</organism>
<dbReference type="Pfam" id="PF14759">
    <property type="entry name" value="Reductase_C"/>
    <property type="match status" value="1"/>
</dbReference>
<dbReference type="Pfam" id="PF07992">
    <property type="entry name" value="Pyr_redox_2"/>
    <property type="match status" value="1"/>
</dbReference>
<dbReference type="InterPro" id="IPR050446">
    <property type="entry name" value="FAD-oxidoreductase/Apoptosis"/>
</dbReference>
<dbReference type="PRINTS" id="PR00368">
    <property type="entry name" value="FADPNR"/>
</dbReference>
<dbReference type="InterPro" id="IPR023753">
    <property type="entry name" value="FAD/NAD-binding_dom"/>
</dbReference>
<evidence type="ECO:0000256" key="1">
    <source>
        <dbReference type="ARBA" id="ARBA00001974"/>
    </source>
</evidence>
<dbReference type="PANTHER" id="PTHR43557">
    <property type="entry name" value="APOPTOSIS-INDUCING FACTOR 1"/>
    <property type="match status" value="1"/>
</dbReference>
<dbReference type="InterPro" id="IPR028202">
    <property type="entry name" value="Reductase_C"/>
</dbReference>